<dbReference type="Pfam" id="PF13181">
    <property type="entry name" value="TPR_8"/>
    <property type="match status" value="3"/>
</dbReference>
<accession>E9FQY4</accession>
<dbReference type="InterPro" id="IPR019734">
    <property type="entry name" value="TPR_rpt"/>
</dbReference>
<dbReference type="HOGENOM" id="CLU_003788_1_0_1"/>
<dbReference type="GO" id="GO:0055087">
    <property type="term" value="C:Ski complex"/>
    <property type="evidence" value="ECO:0000318"/>
    <property type="project" value="GO_Central"/>
</dbReference>
<keyword evidence="5" id="KW-1185">Reference proteome</keyword>
<dbReference type="InParanoid" id="E9FQY4"/>
<dbReference type="Pfam" id="PF13432">
    <property type="entry name" value="TPR_16"/>
    <property type="match status" value="1"/>
</dbReference>
<feature type="repeat" description="TPR" evidence="3">
    <location>
        <begin position="39"/>
        <end position="72"/>
    </location>
</feature>
<sequence>MEYDVKKALKDAKEFIKNKEYTSALDTCKGILKHDKSNYLSWVLSAVSFQELGQSDKALTAFVKATELQPDQLTAWQGLAAFLEQERNKTVITTDGGQQANDLSEKLCTVYRKLECLFESDPVKQSNILKKQCELYTSLGQLENCTDRANILLKKNDKEVIKFVAKVLSPVLSHLDHQFLQILGDSLSEIINTDEEINQFFREQYLLILLQQKQYLKAVNVASGILSSDPKNVRCLEAICLAFVEEEKIDISLDRIGEIIDALLSVNKNDHGMLAKARWFLLKEKSMEARQLLELINTKEATRKSQLFLCDAYQQLHQWSKMENVCRAGLESATESDRLSLRLRLIKSLIEEDGVDRLNEASVILETVRDEAKSSVTFRLLETLILLRTDQLEKCKNNLDLLEQQQPTDNMEQVLLMKAEYLQKTVRDIEAVELLDRACENHPQNVALLLNAAKMLWKRSDQREKSVTIMLNVIKINRDIAEPYILLGTFYGEQRHNPSSMQRAVRCLEKAFQLDPYQTRTSEKLLELYRLIDDITSALKLLDVVVHSNAKNRRWAWLQKGLLHLKMFQKVKQVSDKEKEAGLAITCLQNAMAIDSNDSSGWEALGEAYIARGSYTAALKAFQRASELNSQSTYSSYQIASIKQIMGENAEAVTAFEELLKQTPDYVPALKGLAETLLNQAAEYLTDGFTGRLVDCCSKALDMLVKASRLNSHLACVWSLLGHVCLLLRSIPEDDFTLLDVPPVLLSDENSPVAKKLLMEMGPKFFLSALRLLPDSAALWHNLALSYQSCWMVDESVAHKSSALAAIKKAITLEPKDSSHWDLLGQIAEQPAIRQHAFIRALELSPNAPRTAATWTHLGALYMENGDLHLAHECFKQSQNIDPFHVSAWIGQGIIAEQLSPAEAMDLFRHTSTIGSGSPGQCEGSPSYAQWVMNTLADPLAKQTAHYRYSIVQMHAVPAAIDSLVKYVALYPDDSCALNLLGLLYERQGLFTKAEEAFLKGIQHLSLDDTTINRTRIDKMKANLARLYTSMDRCDDATELYGSLQESELSSACGIALAHFKANRHAEAYVTYEAALHWLASDDEKRSHLLVAMAMAAFRRDFPDAEAAKLLLYESSQLQPPSVYGLLALGALGLLTDDETLTTAAFQELLPYQTESRYVADISRLSAYQQSVIGNELQGQREIVRNIHMLPNVAELWTLLASFKASLTVQASHPLSSDGLQVARWAEIAFDARRQSDSAVDHVFQPIDLSQVISLISLGYLLAGQGSTSLITAQKAVHCNPHSAASWSVLLAAALPSWGGSAAGDEQLHRLSWLKKLIEHLRRKCDVTAYSRLTPWLGHYERRLVSLLSKA</sequence>
<feature type="repeat" description="TPR" evidence="3">
    <location>
        <begin position="599"/>
        <end position="632"/>
    </location>
</feature>
<gene>
    <name evidence="4" type="ORF">DAPPUDRAFT_220148</name>
</gene>
<dbReference type="eggNOG" id="KOG1127">
    <property type="taxonomic scope" value="Eukaryota"/>
</dbReference>
<protein>
    <recommendedName>
        <fullName evidence="6">Tetratricopeptide repeat protein 37</fullName>
    </recommendedName>
</protein>
<dbReference type="PANTHER" id="PTHR15704:SF7">
    <property type="entry name" value="SUPERKILLER COMPLEX PROTEIN 3"/>
    <property type="match status" value="1"/>
</dbReference>
<dbReference type="SMART" id="SM00028">
    <property type="entry name" value="TPR"/>
    <property type="match status" value="10"/>
</dbReference>
<feature type="repeat" description="TPR" evidence="3">
    <location>
        <begin position="852"/>
        <end position="885"/>
    </location>
</feature>
<dbReference type="EMBL" id="GL732523">
    <property type="protein sequence ID" value="EFX90284.1"/>
    <property type="molecule type" value="Genomic_DNA"/>
</dbReference>
<proteinExistence type="predicted"/>
<dbReference type="GO" id="GO:0000956">
    <property type="term" value="P:nuclear-transcribed mRNA catabolic process"/>
    <property type="evidence" value="ECO:0000318"/>
    <property type="project" value="GO_Central"/>
</dbReference>
<dbReference type="STRING" id="6669.E9FQY4"/>
<dbReference type="OrthoDB" id="421075at2759"/>
<dbReference type="KEGG" id="dpx:DAPPUDRAFT_220148"/>
<dbReference type="OMA" id="CQWELDP"/>
<name>E9FQY4_DAPPU</name>
<reference evidence="4 5" key="1">
    <citation type="journal article" date="2011" name="Science">
        <title>The ecoresponsive genome of Daphnia pulex.</title>
        <authorList>
            <person name="Colbourne J.K."/>
            <person name="Pfrender M.E."/>
            <person name="Gilbert D."/>
            <person name="Thomas W.K."/>
            <person name="Tucker A."/>
            <person name="Oakley T.H."/>
            <person name="Tokishita S."/>
            <person name="Aerts A."/>
            <person name="Arnold G.J."/>
            <person name="Basu M.K."/>
            <person name="Bauer D.J."/>
            <person name="Caceres C.E."/>
            <person name="Carmel L."/>
            <person name="Casola C."/>
            <person name="Choi J.H."/>
            <person name="Detter J.C."/>
            <person name="Dong Q."/>
            <person name="Dusheyko S."/>
            <person name="Eads B.D."/>
            <person name="Frohlich T."/>
            <person name="Geiler-Samerotte K.A."/>
            <person name="Gerlach D."/>
            <person name="Hatcher P."/>
            <person name="Jogdeo S."/>
            <person name="Krijgsveld J."/>
            <person name="Kriventseva E.V."/>
            <person name="Kultz D."/>
            <person name="Laforsch C."/>
            <person name="Lindquist E."/>
            <person name="Lopez J."/>
            <person name="Manak J.R."/>
            <person name="Muller J."/>
            <person name="Pangilinan J."/>
            <person name="Patwardhan R.P."/>
            <person name="Pitluck S."/>
            <person name="Pritham E.J."/>
            <person name="Rechtsteiner A."/>
            <person name="Rho M."/>
            <person name="Rogozin I.B."/>
            <person name="Sakarya O."/>
            <person name="Salamov A."/>
            <person name="Schaack S."/>
            <person name="Shapiro H."/>
            <person name="Shiga Y."/>
            <person name="Skalitzky C."/>
            <person name="Smith Z."/>
            <person name="Souvorov A."/>
            <person name="Sung W."/>
            <person name="Tang Z."/>
            <person name="Tsuchiya D."/>
            <person name="Tu H."/>
            <person name="Vos H."/>
            <person name="Wang M."/>
            <person name="Wolf Y.I."/>
            <person name="Yamagata H."/>
            <person name="Yamada T."/>
            <person name="Ye Y."/>
            <person name="Shaw J.R."/>
            <person name="Andrews J."/>
            <person name="Crease T.J."/>
            <person name="Tang H."/>
            <person name="Lucas S.M."/>
            <person name="Robertson H.M."/>
            <person name="Bork P."/>
            <person name="Koonin E.V."/>
            <person name="Zdobnov E.M."/>
            <person name="Grigoriev I.V."/>
            <person name="Lynch M."/>
            <person name="Boore J.L."/>
        </authorList>
    </citation>
    <scope>NUCLEOTIDE SEQUENCE [LARGE SCALE GENOMIC DNA]</scope>
</reference>
<evidence type="ECO:0000313" key="4">
    <source>
        <dbReference type="EMBL" id="EFX90284.1"/>
    </source>
</evidence>
<evidence type="ECO:0000256" key="3">
    <source>
        <dbReference type="PROSITE-ProRule" id="PRU00339"/>
    </source>
</evidence>
<evidence type="ECO:0000256" key="1">
    <source>
        <dbReference type="ARBA" id="ARBA00022737"/>
    </source>
</evidence>
<dbReference type="PhylomeDB" id="E9FQY4"/>
<dbReference type="FunCoup" id="E9FQY4">
    <property type="interactions" value="862"/>
</dbReference>
<dbReference type="PROSITE" id="PS50005">
    <property type="entry name" value="TPR"/>
    <property type="match status" value="3"/>
</dbReference>
<dbReference type="SUPFAM" id="SSF48452">
    <property type="entry name" value="TPR-like"/>
    <property type="match status" value="4"/>
</dbReference>
<organism evidence="4 5">
    <name type="scientific">Daphnia pulex</name>
    <name type="common">Water flea</name>
    <dbReference type="NCBI Taxonomy" id="6669"/>
    <lineage>
        <taxon>Eukaryota</taxon>
        <taxon>Metazoa</taxon>
        <taxon>Ecdysozoa</taxon>
        <taxon>Arthropoda</taxon>
        <taxon>Crustacea</taxon>
        <taxon>Branchiopoda</taxon>
        <taxon>Diplostraca</taxon>
        <taxon>Cladocera</taxon>
        <taxon>Anomopoda</taxon>
        <taxon>Daphniidae</taxon>
        <taxon>Daphnia</taxon>
    </lineage>
</organism>
<evidence type="ECO:0008006" key="6">
    <source>
        <dbReference type="Google" id="ProtNLM"/>
    </source>
</evidence>
<dbReference type="InterPro" id="IPR011990">
    <property type="entry name" value="TPR-like_helical_dom_sf"/>
</dbReference>
<keyword evidence="1" id="KW-0677">Repeat</keyword>
<dbReference type="PANTHER" id="PTHR15704">
    <property type="entry name" value="SUPERKILLER 3 PROTEIN-RELATED"/>
    <property type="match status" value="1"/>
</dbReference>
<evidence type="ECO:0000313" key="5">
    <source>
        <dbReference type="Proteomes" id="UP000000305"/>
    </source>
</evidence>
<dbReference type="Proteomes" id="UP000000305">
    <property type="component" value="Unassembled WGS sequence"/>
</dbReference>
<keyword evidence="2 3" id="KW-0802">TPR repeat</keyword>
<dbReference type="Gene3D" id="1.25.40.10">
    <property type="entry name" value="Tetratricopeptide repeat domain"/>
    <property type="match status" value="4"/>
</dbReference>
<dbReference type="InterPro" id="IPR039226">
    <property type="entry name" value="Ski3/TTC37"/>
</dbReference>
<evidence type="ECO:0000256" key="2">
    <source>
        <dbReference type="ARBA" id="ARBA00022803"/>
    </source>
</evidence>